<evidence type="ECO:0000313" key="2">
    <source>
        <dbReference type="Proteomes" id="UP000887013"/>
    </source>
</evidence>
<sequence>MRLEEGGFPRFSPEDSSLQEISAEIGPGQRNRSHWGYEISTHRGYRGLRDPHHHIYYRWIPSPKGTKDDCLSSLEQTLVRFWEEIGLHTIRISTDAVVILR</sequence>
<evidence type="ECO:0000313" key="1">
    <source>
        <dbReference type="EMBL" id="GFT37886.1"/>
    </source>
</evidence>
<organism evidence="1 2">
    <name type="scientific">Nephila pilipes</name>
    <name type="common">Giant wood spider</name>
    <name type="synonym">Nephila maculata</name>
    <dbReference type="NCBI Taxonomy" id="299642"/>
    <lineage>
        <taxon>Eukaryota</taxon>
        <taxon>Metazoa</taxon>
        <taxon>Ecdysozoa</taxon>
        <taxon>Arthropoda</taxon>
        <taxon>Chelicerata</taxon>
        <taxon>Arachnida</taxon>
        <taxon>Araneae</taxon>
        <taxon>Araneomorphae</taxon>
        <taxon>Entelegynae</taxon>
        <taxon>Araneoidea</taxon>
        <taxon>Nephilidae</taxon>
        <taxon>Nephila</taxon>
    </lineage>
</organism>
<accession>A0A8X6NXS0</accession>
<name>A0A8X6NXS0_NEPPI</name>
<protein>
    <submittedName>
        <fullName evidence="1">Uncharacterized protein</fullName>
    </submittedName>
</protein>
<dbReference type="AlphaFoldDB" id="A0A8X6NXS0"/>
<dbReference type="EMBL" id="BMAW01014199">
    <property type="protein sequence ID" value="GFT37886.1"/>
    <property type="molecule type" value="Genomic_DNA"/>
</dbReference>
<reference evidence="1" key="1">
    <citation type="submission" date="2020-08" db="EMBL/GenBank/DDBJ databases">
        <title>Multicomponent nature underlies the extraordinary mechanical properties of spider dragline silk.</title>
        <authorList>
            <person name="Kono N."/>
            <person name="Nakamura H."/>
            <person name="Mori M."/>
            <person name="Yoshida Y."/>
            <person name="Ohtoshi R."/>
            <person name="Malay A.D."/>
            <person name="Moran D.A.P."/>
            <person name="Tomita M."/>
            <person name="Numata K."/>
            <person name="Arakawa K."/>
        </authorList>
    </citation>
    <scope>NUCLEOTIDE SEQUENCE</scope>
</reference>
<comment type="caution">
    <text evidence="1">The sequence shown here is derived from an EMBL/GenBank/DDBJ whole genome shotgun (WGS) entry which is preliminary data.</text>
</comment>
<dbReference type="Proteomes" id="UP000887013">
    <property type="component" value="Unassembled WGS sequence"/>
</dbReference>
<gene>
    <name evidence="1" type="ORF">NPIL_307191</name>
</gene>
<proteinExistence type="predicted"/>
<keyword evidence="2" id="KW-1185">Reference proteome</keyword>